<evidence type="ECO:0000313" key="7">
    <source>
        <dbReference type="Proteomes" id="UP000746595"/>
    </source>
</evidence>
<dbReference type="Pfam" id="PF07730">
    <property type="entry name" value="HisKA_3"/>
    <property type="match status" value="1"/>
</dbReference>
<evidence type="ECO:0000313" key="6">
    <source>
        <dbReference type="EMBL" id="NKG19681.1"/>
    </source>
</evidence>
<organism evidence="6 7">
    <name type="scientific">Paeniglutamicibacter terrestris</name>
    <dbReference type="NCBI Taxonomy" id="2723403"/>
    <lineage>
        <taxon>Bacteria</taxon>
        <taxon>Bacillati</taxon>
        <taxon>Actinomycetota</taxon>
        <taxon>Actinomycetes</taxon>
        <taxon>Micrococcales</taxon>
        <taxon>Micrococcaceae</taxon>
        <taxon>Paeniglutamicibacter</taxon>
    </lineage>
</organism>
<dbReference type="RefSeq" id="WP_168150599.1">
    <property type="nucleotide sequence ID" value="NZ_JAAWVT010000001.1"/>
</dbReference>
<keyword evidence="4" id="KW-0472">Membrane</keyword>
<reference evidence="6 7" key="1">
    <citation type="submission" date="2020-04" db="EMBL/GenBank/DDBJ databases">
        <title>Paeniglutamicibacter sp. ANT13_2, a novel actinomycete isolated from sediment in Antarctica.</title>
        <authorList>
            <person name="Sakdapetsiri C."/>
            <person name="Pinyakong O."/>
        </authorList>
    </citation>
    <scope>NUCLEOTIDE SEQUENCE [LARGE SCALE GENOMIC DNA]</scope>
    <source>
        <strain evidence="6 7">ANT13_2</strain>
    </source>
</reference>
<dbReference type="SUPFAM" id="SSF55874">
    <property type="entry name" value="ATPase domain of HSP90 chaperone/DNA topoisomerase II/histidine kinase"/>
    <property type="match status" value="1"/>
</dbReference>
<accession>A0ABX1G1N3</accession>
<dbReference type="EMBL" id="JAAWVT010000001">
    <property type="protein sequence ID" value="NKG19681.1"/>
    <property type="molecule type" value="Genomic_DNA"/>
</dbReference>
<sequence length="363" mass="39365">MSSNQAETHSFWSRYGWLLAAVWIVFLTFPVLTIAQSALPMPARVAGYGLILAFAVIYLRSFYTYSSELGVSASGFARAWIPFLLLVLVVGATIPLLGADIISFGPFLISFAAYLLSVRSMWIVNAVVLIVSLAIAISSGPLSDYVFLLGLLVVLIVVNAVNTVLIRRSIVADDLRLDFAVLTEQERMARDVHDALGHSLTAVGLKAQLAERLLDTDIDSARAELQQIQKLTHEAMDSIRATVEGLRRTTLAEELPAIRSALDDAGITTVFIGNPLLLDPARSTALSWILREAATNVLRHAHATTAWICIGEHALSIEDDGDSLAGFKEGHGIRGMRERARLSGAAFEIGDSEHGGTKVELSW</sequence>
<dbReference type="GO" id="GO:0016301">
    <property type="term" value="F:kinase activity"/>
    <property type="evidence" value="ECO:0007669"/>
    <property type="project" value="UniProtKB-KW"/>
</dbReference>
<name>A0ABX1G1N3_9MICC</name>
<comment type="caution">
    <text evidence="6">The sequence shown here is derived from an EMBL/GenBank/DDBJ whole genome shotgun (WGS) entry which is preliminary data.</text>
</comment>
<feature type="transmembrane region" description="Helical" evidence="4">
    <location>
        <begin position="45"/>
        <end position="63"/>
    </location>
</feature>
<evidence type="ECO:0000256" key="2">
    <source>
        <dbReference type="ARBA" id="ARBA00022777"/>
    </source>
</evidence>
<keyword evidence="1" id="KW-0808">Transferase</keyword>
<evidence type="ECO:0000256" key="1">
    <source>
        <dbReference type="ARBA" id="ARBA00022679"/>
    </source>
</evidence>
<dbReference type="CDD" id="cd16917">
    <property type="entry name" value="HATPase_UhpB-NarQ-NarX-like"/>
    <property type="match status" value="1"/>
</dbReference>
<gene>
    <name evidence="6" type="ORF">HED64_03020</name>
</gene>
<evidence type="ECO:0000256" key="3">
    <source>
        <dbReference type="ARBA" id="ARBA00023012"/>
    </source>
</evidence>
<keyword evidence="2 6" id="KW-0418">Kinase</keyword>
<dbReference type="InterPro" id="IPR036890">
    <property type="entry name" value="HATPase_C_sf"/>
</dbReference>
<dbReference type="Proteomes" id="UP000746595">
    <property type="component" value="Unassembled WGS sequence"/>
</dbReference>
<evidence type="ECO:0000256" key="4">
    <source>
        <dbReference type="SAM" id="Phobius"/>
    </source>
</evidence>
<proteinExistence type="predicted"/>
<keyword evidence="7" id="KW-1185">Reference proteome</keyword>
<feature type="transmembrane region" description="Helical" evidence="4">
    <location>
        <begin position="145"/>
        <end position="166"/>
    </location>
</feature>
<feature type="domain" description="Signal transduction histidine kinase subgroup 3 dimerisation and phosphoacceptor" evidence="5">
    <location>
        <begin position="184"/>
        <end position="250"/>
    </location>
</feature>
<evidence type="ECO:0000259" key="5">
    <source>
        <dbReference type="Pfam" id="PF07730"/>
    </source>
</evidence>
<keyword evidence="4" id="KW-0812">Transmembrane</keyword>
<dbReference type="PANTHER" id="PTHR24421">
    <property type="entry name" value="NITRATE/NITRITE SENSOR PROTEIN NARX-RELATED"/>
    <property type="match status" value="1"/>
</dbReference>
<protein>
    <submittedName>
        <fullName evidence="6">Sensor histidine kinase</fullName>
    </submittedName>
</protein>
<dbReference type="InterPro" id="IPR050482">
    <property type="entry name" value="Sensor_HK_TwoCompSys"/>
</dbReference>
<feature type="transmembrane region" description="Helical" evidence="4">
    <location>
        <begin position="15"/>
        <end position="33"/>
    </location>
</feature>
<dbReference type="Gene3D" id="1.20.5.1930">
    <property type="match status" value="1"/>
</dbReference>
<dbReference type="Gene3D" id="3.30.565.10">
    <property type="entry name" value="Histidine kinase-like ATPase, C-terminal domain"/>
    <property type="match status" value="1"/>
</dbReference>
<feature type="transmembrane region" description="Helical" evidence="4">
    <location>
        <begin position="83"/>
        <end position="109"/>
    </location>
</feature>
<keyword evidence="3" id="KW-0902">Two-component regulatory system</keyword>
<feature type="transmembrane region" description="Helical" evidence="4">
    <location>
        <begin position="121"/>
        <end position="139"/>
    </location>
</feature>
<keyword evidence="4" id="KW-1133">Transmembrane helix</keyword>
<dbReference type="InterPro" id="IPR011712">
    <property type="entry name" value="Sig_transdc_His_kin_sub3_dim/P"/>
</dbReference>